<name>A0A1B4Q178_BURCE</name>
<dbReference type="Proteomes" id="UP000094776">
    <property type="component" value="Chromosome 2"/>
</dbReference>
<dbReference type="EMBL" id="CP013444">
    <property type="protein sequence ID" value="AOK19911.1"/>
    <property type="molecule type" value="Genomic_DNA"/>
</dbReference>
<organism evidence="1 2">
    <name type="scientific">Burkholderia cepacia</name>
    <name type="common">Pseudomonas cepacia</name>
    <dbReference type="NCBI Taxonomy" id="292"/>
    <lineage>
        <taxon>Bacteria</taxon>
        <taxon>Pseudomonadati</taxon>
        <taxon>Pseudomonadota</taxon>
        <taxon>Betaproteobacteria</taxon>
        <taxon>Burkholderiales</taxon>
        <taxon>Burkholderiaceae</taxon>
        <taxon>Burkholderia</taxon>
        <taxon>Burkholderia cepacia complex</taxon>
    </lineage>
</organism>
<gene>
    <name evidence="1" type="ORF">WT26_29210</name>
</gene>
<sequence length="381" mass="42861">MPNATYTTHEIVDINDTEKFDDALAQFLVSEEGKHLSHAGLLRLIRRSLIECKEFCDSLVAERVASFSNKLNDLPLVDYKVIKSFYGVTINGSDAPVKFGPLVVYELPRHANEITKLLPWADHSGIRGEKHERTVVECSTKARDEVKALELANIVFNAFDLLIAFLLSEKYTDHSLGILRMNLAPHQDAIISTRGGIFSGDEVRNLSNDLLDISNLSEFLPNGREDMLDQFLDIVISPKNDLEKRISTAVEWTGEAYSDSNRSSAYLKTVIALEALLKIDEKGIITPSIMSSIAEQCAYLNGRSIEECLTIERKVKTLYGRRSKIAHTGFTSVSAKDLRETRAFVRDTIWNFLHFAKKLNLSSVDAFQSTLRQRKYRDGGL</sequence>
<reference evidence="1 2" key="1">
    <citation type="submission" date="2015-12" db="EMBL/GenBank/DDBJ databases">
        <title>Diversity of Burkholderia near neighbor genomes.</title>
        <authorList>
            <person name="Sahl J."/>
            <person name="Wagner D."/>
            <person name="Keim P."/>
        </authorList>
    </citation>
    <scope>NUCLEOTIDE SEQUENCE [LARGE SCALE GENOMIC DNA]</scope>
    <source>
        <strain evidence="1 2">MSMB1184WGS</strain>
    </source>
</reference>
<proteinExistence type="predicted"/>
<accession>A0A1B4Q178</accession>
<evidence type="ECO:0000313" key="2">
    <source>
        <dbReference type="Proteomes" id="UP000094776"/>
    </source>
</evidence>
<evidence type="ECO:0000313" key="1">
    <source>
        <dbReference type="EMBL" id="AOK19911.1"/>
    </source>
</evidence>
<dbReference type="AlphaFoldDB" id="A0A1B4Q178"/>
<protein>
    <submittedName>
        <fullName evidence="1">Uncharacterized protein</fullName>
    </submittedName>
</protein>